<keyword evidence="4 7" id="KW-0813">Transport</keyword>
<dbReference type="AlphaFoldDB" id="A0A4Y7RX37"/>
<comment type="caution">
    <text evidence="9">The sequence shown here is derived from an EMBL/GenBank/DDBJ whole genome shotgun (WGS) entry which is preliminary data.</text>
</comment>
<dbReference type="PIRSF" id="PIRSF003107">
    <property type="entry name" value="PhoU"/>
    <property type="match status" value="1"/>
</dbReference>
<dbReference type="Proteomes" id="UP000297597">
    <property type="component" value="Unassembled WGS sequence"/>
</dbReference>
<dbReference type="OrthoDB" id="9814256at2"/>
<evidence type="ECO:0000313" key="9">
    <source>
        <dbReference type="EMBL" id="TEB13481.1"/>
    </source>
</evidence>
<evidence type="ECO:0000256" key="2">
    <source>
        <dbReference type="ARBA" id="ARBA00008107"/>
    </source>
</evidence>
<dbReference type="EMBL" id="QFFZ01000002">
    <property type="protein sequence ID" value="TEB13481.1"/>
    <property type="molecule type" value="Genomic_DNA"/>
</dbReference>
<dbReference type="Pfam" id="PF01895">
    <property type="entry name" value="PhoU"/>
    <property type="match status" value="2"/>
</dbReference>
<dbReference type="PANTHER" id="PTHR42930:SF3">
    <property type="entry name" value="PHOSPHATE-SPECIFIC TRANSPORT SYSTEM ACCESSORY PROTEIN PHOU"/>
    <property type="match status" value="1"/>
</dbReference>
<comment type="subunit">
    <text evidence="3 7">Homodimer.</text>
</comment>
<dbReference type="InterPro" id="IPR028366">
    <property type="entry name" value="PhoU"/>
</dbReference>
<evidence type="ECO:0000256" key="1">
    <source>
        <dbReference type="ARBA" id="ARBA00004496"/>
    </source>
</evidence>
<reference evidence="9 10" key="1">
    <citation type="journal article" date="2018" name="Environ. Microbiol.">
        <title>Novel energy conservation strategies and behaviour of Pelotomaculum schinkii driving syntrophic propionate catabolism.</title>
        <authorList>
            <person name="Hidalgo-Ahumada C.A.P."/>
            <person name="Nobu M.K."/>
            <person name="Narihiro T."/>
            <person name="Tamaki H."/>
            <person name="Liu W.T."/>
            <person name="Kamagata Y."/>
            <person name="Stams A.J.M."/>
            <person name="Imachi H."/>
            <person name="Sousa D.Z."/>
        </authorList>
    </citation>
    <scope>NUCLEOTIDE SEQUENCE [LARGE SCALE GENOMIC DNA]</scope>
    <source>
        <strain evidence="9 10">MGP</strain>
    </source>
</reference>
<accession>A0A4Y7RX37</accession>
<evidence type="ECO:0000256" key="6">
    <source>
        <dbReference type="ARBA" id="ARBA00022592"/>
    </source>
</evidence>
<feature type="domain" description="PhoU" evidence="8">
    <location>
        <begin position="17"/>
        <end position="104"/>
    </location>
</feature>
<dbReference type="InterPro" id="IPR038078">
    <property type="entry name" value="PhoU-like_sf"/>
</dbReference>
<organism evidence="9 10">
    <name type="scientific">Pelotomaculum propionicicum</name>
    <dbReference type="NCBI Taxonomy" id="258475"/>
    <lineage>
        <taxon>Bacteria</taxon>
        <taxon>Bacillati</taxon>
        <taxon>Bacillota</taxon>
        <taxon>Clostridia</taxon>
        <taxon>Eubacteriales</taxon>
        <taxon>Desulfotomaculaceae</taxon>
        <taxon>Pelotomaculum</taxon>
    </lineage>
</organism>
<dbReference type="GO" id="GO:0005737">
    <property type="term" value="C:cytoplasm"/>
    <property type="evidence" value="ECO:0007669"/>
    <property type="project" value="UniProtKB-SubCell"/>
</dbReference>
<evidence type="ECO:0000313" key="10">
    <source>
        <dbReference type="Proteomes" id="UP000297597"/>
    </source>
</evidence>
<evidence type="ECO:0000256" key="7">
    <source>
        <dbReference type="PIRNR" id="PIRNR003107"/>
    </source>
</evidence>
<protein>
    <recommendedName>
        <fullName evidence="7">Phosphate-specific transport system accessory protein PhoU</fullName>
    </recommendedName>
</protein>
<dbReference type="SUPFAM" id="SSF109755">
    <property type="entry name" value="PhoU-like"/>
    <property type="match status" value="1"/>
</dbReference>
<dbReference type="GO" id="GO:0006817">
    <property type="term" value="P:phosphate ion transport"/>
    <property type="evidence" value="ECO:0007669"/>
    <property type="project" value="UniProtKB-KW"/>
</dbReference>
<sequence>MHNTILDNELEELKSEILRMGALIEKSVCQAIVSLIEDDVDLAQQVIAGDDEIDGLTIDVQNKCLRLLAQHRPQAIDLRGIQADMQTATDLEGMGDCAEKMAKSTLRLHGRRTIEDLSLLSQIGFNVKGLVTSATNSYSASDVAKAKDSMHMEGEINGLNKKYFNILVDTIREDPNKADMAVQLLYATHCLERIAGHAANIGEAVIYMVTGEWTSLND</sequence>
<dbReference type="GO" id="GO:0045936">
    <property type="term" value="P:negative regulation of phosphate metabolic process"/>
    <property type="evidence" value="ECO:0007669"/>
    <property type="project" value="InterPro"/>
</dbReference>
<evidence type="ECO:0000256" key="3">
    <source>
        <dbReference type="ARBA" id="ARBA00011738"/>
    </source>
</evidence>
<comment type="subcellular location">
    <subcellularLocation>
        <location evidence="1 7">Cytoplasm</location>
    </subcellularLocation>
</comment>
<dbReference type="Gene3D" id="1.20.58.220">
    <property type="entry name" value="Phosphate transport system protein phou homolog 2, domain 2"/>
    <property type="match status" value="1"/>
</dbReference>
<evidence type="ECO:0000259" key="8">
    <source>
        <dbReference type="Pfam" id="PF01895"/>
    </source>
</evidence>
<dbReference type="FunFam" id="1.20.58.220:FF:000004">
    <property type="entry name" value="Phosphate-specific transport system accessory protein PhoU"/>
    <property type="match status" value="1"/>
</dbReference>
<gene>
    <name evidence="9" type="primary">phoU_1</name>
    <name evidence="9" type="ORF">Pmgp_00375</name>
</gene>
<proteinExistence type="inferred from homology"/>
<dbReference type="PANTHER" id="PTHR42930">
    <property type="entry name" value="PHOSPHATE-SPECIFIC TRANSPORT SYSTEM ACCESSORY PROTEIN PHOU"/>
    <property type="match status" value="1"/>
</dbReference>
<keyword evidence="6 7" id="KW-0592">Phosphate transport</keyword>
<evidence type="ECO:0000256" key="5">
    <source>
        <dbReference type="ARBA" id="ARBA00022490"/>
    </source>
</evidence>
<comment type="function">
    <text evidence="7">Plays a role in the regulation of phosphate uptake.</text>
</comment>
<feature type="domain" description="PhoU" evidence="8">
    <location>
        <begin position="121"/>
        <end position="205"/>
    </location>
</feature>
<name>A0A4Y7RX37_9FIRM</name>
<dbReference type="InterPro" id="IPR026022">
    <property type="entry name" value="PhoU_dom"/>
</dbReference>
<dbReference type="RefSeq" id="WP_134212255.1">
    <property type="nucleotide sequence ID" value="NZ_QFFZ01000002.1"/>
</dbReference>
<evidence type="ECO:0000256" key="4">
    <source>
        <dbReference type="ARBA" id="ARBA00022448"/>
    </source>
</evidence>
<keyword evidence="5 7" id="KW-0963">Cytoplasm</keyword>
<comment type="similarity">
    <text evidence="2 7">Belongs to the PhoU family.</text>
</comment>
<dbReference type="NCBIfam" id="TIGR02135">
    <property type="entry name" value="phoU_full"/>
    <property type="match status" value="1"/>
</dbReference>
<keyword evidence="10" id="KW-1185">Reference proteome</keyword>
<dbReference type="GO" id="GO:0030643">
    <property type="term" value="P:intracellular phosphate ion homeostasis"/>
    <property type="evidence" value="ECO:0007669"/>
    <property type="project" value="InterPro"/>
</dbReference>